<feature type="domain" description="Glycosyltransferase 2-like" evidence="1">
    <location>
        <begin position="12"/>
        <end position="156"/>
    </location>
</feature>
<accession>D5EP53</accession>
<dbReference type="CAZy" id="GT2">
    <property type="family name" value="Glycosyltransferase Family 2"/>
</dbReference>
<keyword evidence="3" id="KW-1185">Reference proteome</keyword>
<dbReference type="KEGG" id="caa:Caka_2547"/>
<dbReference type="AlphaFoldDB" id="D5EP53"/>
<dbReference type="SUPFAM" id="SSF53448">
    <property type="entry name" value="Nucleotide-diphospho-sugar transferases"/>
    <property type="match status" value="1"/>
</dbReference>
<name>D5EP53_CORAD</name>
<dbReference type="CDD" id="cd06433">
    <property type="entry name" value="GT_2_WfgS_like"/>
    <property type="match status" value="1"/>
</dbReference>
<dbReference type="Gene3D" id="3.90.550.10">
    <property type="entry name" value="Spore Coat Polysaccharide Biosynthesis Protein SpsA, Chain A"/>
    <property type="match status" value="1"/>
</dbReference>
<dbReference type="PANTHER" id="PTHR43685">
    <property type="entry name" value="GLYCOSYLTRANSFERASE"/>
    <property type="match status" value="1"/>
</dbReference>
<keyword evidence="2" id="KW-0808">Transferase</keyword>
<dbReference type="InterPro" id="IPR001173">
    <property type="entry name" value="Glyco_trans_2-like"/>
</dbReference>
<dbReference type="Proteomes" id="UP000000925">
    <property type="component" value="Chromosome"/>
</dbReference>
<dbReference type="PANTHER" id="PTHR43685:SF2">
    <property type="entry name" value="GLYCOSYLTRANSFERASE 2-LIKE DOMAIN-CONTAINING PROTEIN"/>
    <property type="match status" value="1"/>
</dbReference>
<evidence type="ECO:0000313" key="3">
    <source>
        <dbReference type="Proteomes" id="UP000000925"/>
    </source>
</evidence>
<organism evidence="2 3">
    <name type="scientific">Coraliomargarita akajimensis (strain DSM 45221 / IAM 15411 / JCM 23193 / KCTC 12865 / 04OKA010-24)</name>
    <dbReference type="NCBI Taxonomy" id="583355"/>
    <lineage>
        <taxon>Bacteria</taxon>
        <taxon>Pseudomonadati</taxon>
        <taxon>Verrucomicrobiota</taxon>
        <taxon>Opitutia</taxon>
        <taxon>Puniceicoccales</taxon>
        <taxon>Coraliomargaritaceae</taxon>
        <taxon>Coraliomargarita</taxon>
    </lineage>
</organism>
<dbReference type="RefSeq" id="WP_013044285.1">
    <property type="nucleotide sequence ID" value="NC_014008.1"/>
</dbReference>
<dbReference type="InterPro" id="IPR029044">
    <property type="entry name" value="Nucleotide-diphossugar_trans"/>
</dbReference>
<dbReference type="OrthoDB" id="396512at2"/>
<gene>
    <name evidence="2" type="ordered locus">Caka_2547</name>
</gene>
<protein>
    <submittedName>
        <fullName evidence="2">Glycosyl transferase family 2</fullName>
    </submittedName>
</protein>
<dbReference type="eggNOG" id="COG1216">
    <property type="taxonomic scope" value="Bacteria"/>
</dbReference>
<evidence type="ECO:0000259" key="1">
    <source>
        <dbReference type="Pfam" id="PF00535"/>
    </source>
</evidence>
<dbReference type="HOGENOM" id="CLU_025996_21_1_0"/>
<proteinExistence type="predicted"/>
<dbReference type="Pfam" id="PF00535">
    <property type="entry name" value="Glycos_transf_2"/>
    <property type="match status" value="1"/>
</dbReference>
<dbReference type="GO" id="GO:0016740">
    <property type="term" value="F:transferase activity"/>
    <property type="evidence" value="ECO:0007669"/>
    <property type="project" value="UniProtKB-KW"/>
</dbReference>
<dbReference type="EMBL" id="CP001998">
    <property type="protein sequence ID" value="ADE55563.1"/>
    <property type="molecule type" value="Genomic_DNA"/>
</dbReference>
<reference evidence="2 3" key="1">
    <citation type="journal article" date="2010" name="Stand. Genomic Sci.">
        <title>Complete genome sequence of Coraliomargarita akajimensis type strain (04OKA010-24).</title>
        <authorList>
            <person name="Mavromatis K."/>
            <person name="Abt B."/>
            <person name="Brambilla E."/>
            <person name="Lapidus A."/>
            <person name="Copeland A."/>
            <person name="Deshpande S."/>
            <person name="Nolan M."/>
            <person name="Lucas S."/>
            <person name="Tice H."/>
            <person name="Cheng J.F."/>
            <person name="Han C."/>
            <person name="Detter J.C."/>
            <person name="Woyke T."/>
            <person name="Goodwin L."/>
            <person name="Pitluck S."/>
            <person name="Held B."/>
            <person name="Brettin T."/>
            <person name="Tapia R."/>
            <person name="Ivanova N."/>
            <person name="Mikhailova N."/>
            <person name="Pati A."/>
            <person name="Liolios K."/>
            <person name="Chen A."/>
            <person name="Palaniappan K."/>
            <person name="Land M."/>
            <person name="Hauser L."/>
            <person name="Chang Y.J."/>
            <person name="Jeffries C.D."/>
            <person name="Rohde M."/>
            <person name="Goker M."/>
            <person name="Bristow J."/>
            <person name="Eisen J.A."/>
            <person name="Markowitz V."/>
            <person name="Hugenholtz P."/>
            <person name="Klenk H.P."/>
            <person name="Kyrpides N.C."/>
        </authorList>
    </citation>
    <scope>NUCLEOTIDE SEQUENCE [LARGE SCALE GENOMIC DNA]</scope>
    <source>
        <strain evidence="3">DSM 45221 / IAM 15411 / JCM 23193 / KCTC 12865</strain>
    </source>
</reference>
<evidence type="ECO:0000313" key="2">
    <source>
        <dbReference type="EMBL" id="ADE55563.1"/>
    </source>
</evidence>
<dbReference type="STRING" id="583355.Caka_2547"/>
<dbReference type="InterPro" id="IPR050834">
    <property type="entry name" value="Glycosyltransf_2"/>
</dbReference>
<sequence length="247" mass="28402">MENFKTGKPRFSVITVCWNEADRIRETCASVCMQDFVDFEWVVVDGGSTDGTLAVLQEYEQRMACFISEPDDGIYNAMNKGLRHARGEYVVFMNGGDTFADSDVLSEVSKVQTKDLIYGDLKIAAGSNGESIREYPSDLSEKYLLSRMLPHQASFFRRSLFEDCGMFDESFRIAGDYEFFARAVVARGIISHHIGKVLAVFSGHGVSEDPKLRSLRKRENHRIRWQYFPRYRWTLKSMRQQVRNLLT</sequence>